<evidence type="ECO:0008006" key="4">
    <source>
        <dbReference type="Google" id="ProtNLM"/>
    </source>
</evidence>
<organism evidence="2 3">
    <name type="scientific">Pseudoduganella buxea</name>
    <dbReference type="NCBI Taxonomy" id="1949069"/>
    <lineage>
        <taxon>Bacteria</taxon>
        <taxon>Pseudomonadati</taxon>
        <taxon>Pseudomonadota</taxon>
        <taxon>Betaproteobacteria</taxon>
        <taxon>Burkholderiales</taxon>
        <taxon>Oxalobacteraceae</taxon>
        <taxon>Telluria group</taxon>
        <taxon>Pseudoduganella</taxon>
    </lineage>
</organism>
<feature type="chain" id="PRO_5045675413" description="DUF4390 domain-containing protein" evidence="1">
    <location>
        <begin position="28"/>
        <end position="191"/>
    </location>
</feature>
<dbReference type="PROSITE" id="PS51257">
    <property type="entry name" value="PROKAR_LIPOPROTEIN"/>
    <property type="match status" value="1"/>
</dbReference>
<dbReference type="EMBL" id="BMKG01000003">
    <property type="protein sequence ID" value="GGB91202.1"/>
    <property type="molecule type" value="Genomic_DNA"/>
</dbReference>
<feature type="signal peptide" evidence="1">
    <location>
        <begin position="1"/>
        <end position="27"/>
    </location>
</feature>
<dbReference type="RefSeq" id="WP_229427677.1">
    <property type="nucleotide sequence ID" value="NZ_BMKG01000003.1"/>
</dbReference>
<accession>A0ABQ1KCN0</accession>
<sequence>MTLRFVRLLAWQLLLMLACVLPQAARAAEEAVEITRAHIEAAEEGYRLSAAYAFDLSHGLEDALQYGVQLSFTTEISFTRPRWYWFDEKAVTNKRTHRIWYNVLTRQYHVTIIGSVSQSFDSLDDALFFIRRPTRWVVAPRGALKVGEVYNVTLSMGMDRNYLPKPIQVNAFNNREWTLASQKKTFQYRAE</sequence>
<keyword evidence="1" id="KW-0732">Signal</keyword>
<protein>
    <recommendedName>
        <fullName evidence="4">DUF4390 domain-containing protein</fullName>
    </recommendedName>
</protein>
<comment type="caution">
    <text evidence="2">The sequence shown here is derived from an EMBL/GenBank/DDBJ whole genome shotgun (WGS) entry which is preliminary data.</text>
</comment>
<proteinExistence type="predicted"/>
<dbReference type="Pfam" id="PF14334">
    <property type="entry name" value="DUF4390"/>
    <property type="match status" value="1"/>
</dbReference>
<evidence type="ECO:0000256" key="1">
    <source>
        <dbReference type="SAM" id="SignalP"/>
    </source>
</evidence>
<gene>
    <name evidence="2" type="ORF">GCM10011572_11590</name>
</gene>
<keyword evidence="3" id="KW-1185">Reference proteome</keyword>
<evidence type="ECO:0000313" key="2">
    <source>
        <dbReference type="EMBL" id="GGB91202.1"/>
    </source>
</evidence>
<dbReference type="Proteomes" id="UP000622638">
    <property type="component" value="Unassembled WGS sequence"/>
</dbReference>
<evidence type="ECO:0000313" key="3">
    <source>
        <dbReference type="Proteomes" id="UP000622638"/>
    </source>
</evidence>
<name>A0ABQ1KCN0_9BURK</name>
<dbReference type="InterPro" id="IPR025500">
    <property type="entry name" value="DUF4390"/>
</dbReference>
<reference evidence="3" key="1">
    <citation type="journal article" date="2019" name="Int. J. Syst. Evol. Microbiol.">
        <title>The Global Catalogue of Microorganisms (GCM) 10K type strain sequencing project: providing services to taxonomists for standard genome sequencing and annotation.</title>
        <authorList>
            <consortium name="The Broad Institute Genomics Platform"/>
            <consortium name="The Broad Institute Genome Sequencing Center for Infectious Disease"/>
            <person name="Wu L."/>
            <person name="Ma J."/>
        </authorList>
    </citation>
    <scope>NUCLEOTIDE SEQUENCE [LARGE SCALE GENOMIC DNA]</scope>
    <source>
        <strain evidence="3">CGMCC 1.15931</strain>
    </source>
</reference>